<dbReference type="RefSeq" id="WP_289379294.1">
    <property type="nucleotide sequence ID" value="NZ_JAUBOF010000040.1"/>
</dbReference>
<organism evidence="2 3">
    <name type="scientific">Rhodococcus indonesiensis</name>
    <dbReference type="NCBI Taxonomy" id="3055869"/>
    <lineage>
        <taxon>Bacteria</taxon>
        <taxon>Bacillati</taxon>
        <taxon>Actinomycetota</taxon>
        <taxon>Actinomycetes</taxon>
        <taxon>Mycobacteriales</taxon>
        <taxon>Nocardiaceae</taxon>
        <taxon>Rhodococcus</taxon>
    </lineage>
</organism>
<feature type="region of interest" description="Disordered" evidence="1">
    <location>
        <begin position="38"/>
        <end position="71"/>
    </location>
</feature>
<protein>
    <submittedName>
        <fullName evidence="2">Uncharacterized protein</fullName>
    </submittedName>
</protein>
<dbReference type="Proteomes" id="UP001233164">
    <property type="component" value="Unassembled WGS sequence"/>
</dbReference>
<evidence type="ECO:0000313" key="2">
    <source>
        <dbReference type="EMBL" id="MDM7489227.1"/>
    </source>
</evidence>
<name>A0ABT7RNM1_9NOCA</name>
<sequence length="71" mass="7540">MSIHVTGIDSRGHFVHSYANATTVTVQENGTLVVFARTTGSGPSSPRPLGAYPAGKWTNAYDPAEMTDESE</sequence>
<gene>
    <name evidence="2" type="ORF">QT969_13120</name>
</gene>
<evidence type="ECO:0000313" key="3">
    <source>
        <dbReference type="Proteomes" id="UP001233164"/>
    </source>
</evidence>
<evidence type="ECO:0000256" key="1">
    <source>
        <dbReference type="SAM" id="MobiDB-lite"/>
    </source>
</evidence>
<accession>A0ABT7RNM1</accession>
<keyword evidence="3" id="KW-1185">Reference proteome</keyword>
<comment type="caution">
    <text evidence="2">The sequence shown here is derived from an EMBL/GenBank/DDBJ whole genome shotgun (WGS) entry which is preliminary data.</text>
</comment>
<proteinExistence type="predicted"/>
<reference evidence="2 3" key="1">
    <citation type="submission" date="2023-06" db="EMBL/GenBank/DDBJ databases">
        <title>Rhodococcus indonesiensis sp. nov a new member of the Rhodococcus ruber lineage isolated from a sediment of neutral hot spring.</title>
        <authorList>
            <person name="Kusuma A.B."/>
            <person name="Fenylestari G."/>
            <person name="Ammar F."/>
            <person name="Nouioui I."/>
            <person name="Goodfellow M."/>
        </authorList>
    </citation>
    <scope>NUCLEOTIDE SEQUENCE [LARGE SCALE GENOMIC DNA]</scope>
    <source>
        <strain evidence="2 3">CSLK01-03</strain>
    </source>
</reference>
<dbReference type="EMBL" id="JAUBOF010000040">
    <property type="protein sequence ID" value="MDM7489227.1"/>
    <property type="molecule type" value="Genomic_DNA"/>
</dbReference>